<dbReference type="RefSeq" id="WP_205259439.1">
    <property type="nucleotide sequence ID" value="NZ_JAERWK010000006.1"/>
</dbReference>
<organism evidence="13 14">
    <name type="scientific">Nakamurella leprariae</name>
    <dbReference type="NCBI Taxonomy" id="2803911"/>
    <lineage>
        <taxon>Bacteria</taxon>
        <taxon>Bacillati</taxon>
        <taxon>Actinomycetota</taxon>
        <taxon>Actinomycetes</taxon>
        <taxon>Nakamurellales</taxon>
        <taxon>Nakamurellaceae</taxon>
        <taxon>Nakamurella</taxon>
    </lineage>
</organism>
<evidence type="ECO:0000256" key="2">
    <source>
        <dbReference type="ARBA" id="ARBA00001966"/>
    </source>
</evidence>
<dbReference type="PANTHER" id="PTHR42917:SF2">
    <property type="entry name" value="2,4-DIENOYL-COA REDUCTASE [(2E)-ENOYL-COA-PRODUCING]"/>
    <property type="match status" value="1"/>
</dbReference>
<dbReference type="GO" id="GO:0046872">
    <property type="term" value="F:metal ion binding"/>
    <property type="evidence" value="ECO:0007669"/>
    <property type="project" value="UniProtKB-KW"/>
</dbReference>
<dbReference type="Pfam" id="PF13450">
    <property type="entry name" value="NAD_binding_8"/>
    <property type="match status" value="1"/>
</dbReference>
<dbReference type="Gene3D" id="3.20.20.70">
    <property type="entry name" value="Aldolase class I"/>
    <property type="match status" value="1"/>
</dbReference>
<evidence type="ECO:0000256" key="1">
    <source>
        <dbReference type="ARBA" id="ARBA00001917"/>
    </source>
</evidence>
<evidence type="ECO:0000259" key="12">
    <source>
        <dbReference type="Pfam" id="PF07992"/>
    </source>
</evidence>
<evidence type="ECO:0000256" key="7">
    <source>
        <dbReference type="ARBA" id="ARBA00023002"/>
    </source>
</evidence>
<feature type="region of interest" description="Disordered" evidence="10">
    <location>
        <begin position="125"/>
        <end position="146"/>
    </location>
</feature>
<dbReference type="InterPro" id="IPR023753">
    <property type="entry name" value="FAD/NAD-binding_dom"/>
</dbReference>
<dbReference type="PANTHER" id="PTHR42917">
    <property type="entry name" value="2,4-DIENOYL-COA REDUCTASE"/>
    <property type="match status" value="1"/>
</dbReference>
<dbReference type="Pfam" id="PF00724">
    <property type="entry name" value="Oxidored_FMN"/>
    <property type="match status" value="1"/>
</dbReference>
<comment type="cofactor">
    <cofactor evidence="1">
        <name>FMN</name>
        <dbReference type="ChEBI" id="CHEBI:58210"/>
    </cofactor>
</comment>
<dbReference type="SUPFAM" id="SSF51395">
    <property type="entry name" value="FMN-linked oxidoreductases"/>
    <property type="match status" value="1"/>
</dbReference>
<comment type="similarity">
    <text evidence="3">In the N-terminal section; belongs to the NADH:flavin oxidoreductase/NADH oxidase family.</text>
</comment>
<name>A0A938Y5M0_9ACTN</name>
<feature type="domain" description="FAD/NAD(P)-binding" evidence="12">
    <location>
        <begin position="467"/>
        <end position="614"/>
    </location>
</feature>
<dbReference type="AlphaFoldDB" id="A0A938Y5M0"/>
<dbReference type="Pfam" id="PF07992">
    <property type="entry name" value="Pyr_redox_2"/>
    <property type="match status" value="1"/>
</dbReference>
<dbReference type="InterPro" id="IPR036188">
    <property type="entry name" value="FAD/NAD-bd_sf"/>
</dbReference>
<evidence type="ECO:0000256" key="4">
    <source>
        <dbReference type="ARBA" id="ARBA00022630"/>
    </source>
</evidence>
<accession>A0A938Y5M0</accession>
<dbReference type="InterPro" id="IPR013785">
    <property type="entry name" value="Aldolase_TIM"/>
</dbReference>
<dbReference type="Gene3D" id="3.50.50.60">
    <property type="entry name" value="FAD/NAD(P)-binding domain"/>
    <property type="match status" value="1"/>
</dbReference>
<keyword evidence="6" id="KW-0479">Metal-binding</keyword>
<comment type="cofactor">
    <cofactor evidence="2">
        <name>[4Fe-4S] cluster</name>
        <dbReference type="ChEBI" id="CHEBI:49883"/>
    </cofactor>
</comment>
<evidence type="ECO:0000256" key="8">
    <source>
        <dbReference type="ARBA" id="ARBA00023004"/>
    </source>
</evidence>
<dbReference type="EMBL" id="JAERWK010000006">
    <property type="protein sequence ID" value="MBM9466471.1"/>
    <property type="molecule type" value="Genomic_DNA"/>
</dbReference>
<feature type="domain" description="NADH:flavin oxidoreductase/NADH oxidase N-terminal" evidence="11">
    <location>
        <begin position="22"/>
        <end position="352"/>
    </location>
</feature>
<reference evidence="13" key="1">
    <citation type="submission" date="2021-01" db="EMBL/GenBank/DDBJ databases">
        <title>YIM 132084 draft genome.</title>
        <authorList>
            <person name="An D."/>
        </authorList>
    </citation>
    <scope>NUCLEOTIDE SEQUENCE</scope>
    <source>
        <strain evidence="13">YIM 132084</strain>
    </source>
</reference>
<dbReference type="GO" id="GO:0051536">
    <property type="term" value="F:iron-sulfur cluster binding"/>
    <property type="evidence" value="ECO:0007669"/>
    <property type="project" value="UniProtKB-KW"/>
</dbReference>
<evidence type="ECO:0000256" key="6">
    <source>
        <dbReference type="ARBA" id="ARBA00022723"/>
    </source>
</evidence>
<dbReference type="SUPFAM" id="SSF51905">
    <property type="entry name" value="FAD/NAD(P)-binding domain"/>
    <property type="match status" value="1"/>
</dbReference>
<gene>
    <name evidence="13" type="ORF">JL106_04145</name>
</gene>
<keyword evidence="4" id="KW-0285">Flavoprotein</keyword>
<evidence type="ECO:0000313" key="14">
    <source>
        <dbReference type="Proteomes" id="UP000663792"/>
    </source>
</evidence>
<keyword evidence="14" id="KW-1185">Reference proteome</keyword>
<evidence type="ECO:0000256" key="9">
    <source>
        <dbReference type="ARBA" id="ARBA00023014"/>
    </source>
</evidence>
<keyword evidence="5" id="KW-0288">FMN</keyword>
<evidence type="ECO:0000259" key="11">
    <source>
        <dbReference type="Pfam" id="PF00724"/>
    </source>
</evidence>
<evidence type="ECO:0000313" key="13">
    <source>
        <dbReference type="EMBL" id="MBM9466471.1"/>
    </source>
</evidence>
<keyword evidence="8" id="KW-0408">Iron</keyword>
<keyword evidence="9" id="KW-0411">Iron-sulfur</keyword>
<comment type="caution">
    <text evidence="13">The sequence shown here is derived from an EMBL/GenBank/DDBJ whole genome shotgun (WGS) entry which is preliminary data.</text>
</comment>
<evidence type="ECO:0000256" key="3">
    <source>
        <dbReference type="ARBA" id="ARBA00011048"/>
    </source>
</evidence>
<dbReference type="Gene3D" id="3.40.50.720">
    <property type="entry name" value="NAD(P)-binding Rossmann-like Domain"/>
    <property type="match status" value="1"/>
</dbReference>
<keyword evidence="7" id="KW-0560">Oxidoreductase</keyword>
<dbReference type="GO" id="GO:0016491">
    <property type="term" value="F:oxidoreductase activity"/>
    <property type="evidence" value="ECO:0007669"/>
    <property type="project" value="UniProtKB-KW"/>
</dbReference>
<dbReference type="PRINTS" id="PR00368">
    <property type="entry name" value="FADPNR"/>
</dbReference>
<sequence>MATTARGADPASGAARYPHALAPVTIGGVPLRNRIFVSAHTTNFGRDFLPTDRHVAYHRERARGGAGLIMTEPLRVHETSLGRAGGLSGDERGLPMLERIVTAVRDEGAAVFSQLTHAGRHSENPFLRTASWGPSPRRFTAGGQTPHAMTRADMTAVRDAYVAAARVAVRAGFQGLEIHFGHGHLLHQFISPASNARTDAYGGDEDGRLRYPLEVLDAVLDAVGAAVPVGVRMSADELLPGGQDLASGCRIAAAVTSTRPIAFLNVSVSSYTVPSVGHHVADMSEGPAPYLPQEQAVAAAVAGAVPVLAACRFTDIATADKVLAEGTFAALAMTRAHIADPHLVRKVQAGAENTVRPCVSCNFCIGEIAGHRPITCMMNPRVGREQEWPEAVEAVAEPRSVLVVGGGPAGLEAAAISAERGHRVELWEAADELGGQLRTGRRGSGRGDLDLLRESAERRLAAANAVVDTDRAADVSSVREHGADVVVIAAGAARPARAVPGARRTLSVAQALGEPEWRGLTALVLDDEGSWAGASVAETMARAGATVTVVTATPTAFPGVSEYSRMTAVQRLRELGVDLWTSSRVDLDDTAAVVTRSLVSGTVRLPVPDVVVVVDVPDAADRLAVELQDAGVPVHLIGDALAPRSLLEAVYEGHRVGRAL</sequence>
<evidence type="ECO:0000256" key="5">
    <source>
        <dbReference type="ARBA" id="ARBA00022643"/>
    </source>
</evidence>
<dbReference type="InterPro" id="IPR001155">
    <property type="entry name" value="OxRdtase_FMN_N"/>
</dbReference>
<proteinExistence type="inferred from homology"/>
<dbReference type="InterPro" id="IPR051793">
    <property type="entry name" value="NADH:flavin_oxidoreductase"/>
</dbReference>
<dbReference type="Proteomes" id="UP000663792">
    <property type="component" value="Unassembled WGS sequence"/>
</dbReference>
<protein>
    <submittedName>
        <fullName evidence="13">FAD-dependent oxidoreductase</fullName>
    </submittedName>
</protein>
<dbReference type="GO" id="GO:0010181">
    <property type="term" value="F:FMN binding"/>
    <property type="evidence" value="ECO:0007669"/>
    <property type="project" value="InterPro"/>
</dbReference>
<evidence type="ECO:0000256" key="10">
    <source>
        <dbReference type="SAM" id="MobiDB-lite"/>
    </source>
</evidence>